<sequence length="105" mass="11824">MKIGELIKLDKDINVKTFGGNILKAKKGDRGFITQDGSIYLLDGRAQNKIITTEIEPKGIDYSSIAQLIFRRINIELDLGDLLKDNDIEPKDCIDLIESVIEDIF</sequence>
<dbReference type="EMBL" id="CAKJVE010000004">
    <property type="protein sequence ID" value="CAG9703981.1"/>
    <property type="molecule type" value="Genomic_DNA"/>
</dbReference>
<evidence type="ECO:0000313" key="2">
    <source>
        <dbReference type="EMBL" id="CAG9705746.1"/>
    </source>
</evidence>
<dbReference type="AlphaFoldDB" id="A0AA86JGJ2"/>
<evidence type="ECO:0000313" key="1">
    <source>
        <dbReference type="EMBL" id="CAG9703981.1"/>
    </source>
</evidence>
<dbReference type="EMBL" id="CAKJVE010000004">
    <property type="protein sequence ID" value="CAG9705746.1"/>
    <property type="molecule type" value="Genomic_DNA"/>
</dbReference>
<dbReference type="Proteomes" id="UP000789738">
    <property type="component" value="Unassembled WGS sequence"/>
</dbReference>
<evidence type="ECO:0000313" key="3">
    <source>
        <dbReference type="EMBL" id="CAG9705848.1"/>
    </source>
</evidence>
<proteinExistence type="predicted"/>
<name>A0AA86JGJ2_9CLOT</name>
<dbReference type="RefSeq" id="WP_287553371.1">
    <property type="nucleotide sequence ID" value="NZ_CAKJVE010000004.1"/>
</dbReference>
<dbReference type="EMBL" id="CAKJVE010000004">
    <property type="protein sequence ID" value="CAG9705848.1"/>
    <property type="molecule type" value="Genomic_DNA"/>
</dbReference>
<protein>
    <submittedName>
        <fullName evidence="3">Uncharacterized protein</fullName>
    </submittedName>
</protein>
<accession>A0AA86JGJ2</accession>
<gene>
    <name evidence="1" type="ORF">CNEO_40889</name>
    <name evidence="2" type="ORF">CNEO_42037</name>
    <name evidence="3" type="ORF">CNEO_42111</name>
</gene>
<evidence type="ECO:0000313" key="4">
    <source>
        <dbReference type="Proteomes" id="UP000789738"/>
    </source>
</evidence>
<comment type="caution">
    <text evidence="3">The sequence shown here is derived from an EMBL/GenBank/DDBJ whole genome shotgun (WGS) entry which is preliminary data.</text>
</comment>
<reference evidence="3" key="1">
    <citation type="submission" date="2021-10" db="EMBL/GenBank/DDBJ databases">
        <authorList>
            <person name="Mesa V."/>
        </authorList>
    </citation>
    <scope>NUCLEOTIDE SEQUENCE</scope>
    <source>
        <strain evidence="3">CC3_PB</strain>
    </source>
</reference>
<organism evidence="3 4">
    <name type="scientific">Clostridium neonatale</name>
    <dbReference type="NCBI Taxonomy" id="137838"/>
    <lineage>
        <taxon>Bacteria</taxon>
        <taxon>Bacillati</taxon>
        <taxon>Bacillota</taxon>
        <taxon>Clostridia</taxon>
        <taxon>Eubacteriales</taxon>
        <taxon>Clostridiaceae</taxon>
        <taxon>Clostridium</taxon>
    </lineage>
</organism>